<feature type="signal peptide" evidence="4">
    <location>
        <begin position="1"/>
        <end position="25"/>
    </location>
</feature>
<accession>A0A9N9B6I6</accession>
<evidence type="ECO:0000256" key="1">
    <source>
        <dbReference type="ARBA" id="ARBA00022729"/>
    </source>
</evidence>
<feature type="chain" id="PRO_5040438736" evidence="4">
    <location>
        <begin position="26"/>
        <end position="241"/>
    </location>
</feature>
<evidence type="ECO:0000256" key="2">
    <source>
        <dbReference type="SAM" id="MobiDB-lite"/>
    </source>
</evidence>
<keyword evidence="3" id="KW-0472">Membrane</keyword>
<dbReference type="Pfam" id="PF10342">
    <property type="entry name" value="Kre9_KNH"/>
    <property type="match status" value="1"/>
</dbReference>
<dbReference type="PANTHER" id="PTHR40633">
    <property type="entry name" value="MATRIX PROTEIN, PUTATIVE (AFU_ORTHOLOGUE AFUA_8G05410)-RELATED"/>
    <property type="match status" value="1"/>
</dbReference>
<dbReference type="OrthoDB" id="2432613at2759"/>
<feature type="domain" description="Yeast cell wall synthesis Kre9/Knh1-like N-terminal" evidence="5">
    <location>
        <begin position="32"/>
        <end position="132"/>
    </location>
</feature>
<dbReference type="Proteomes" id="UP000789831">
    <property type="component" value="Unassembled WGS sequence"/>
</dbReference>
<keyword evidence="3" id="KW-1133">Transmembrane helix</keyword>
<feature type="region of interest" description="Disordered" evidence="2">
    <location>
        <begin position="178"/>
        <end position="205"/>
    </location>
</feature>
<dbReference type="InterPro" id="IPR018466">
    <property type="entry name" value="Kre9/Knh1-like_N"/>
</dbReference>
<gene>
    <name evidence="6" type="ORF">AGERDE_LOCUS6875</name>
</gene>
<evidence type="ECO:0000259" key="5">
    <source>
        <dbReference type="Pfam" id="PF10342"/>
    </source>
</evidence>
<proteinExistence type="predicted"/>
<keyword evidence="3" id="KW-0812">Transmembrane</keyword>
<protein>
    <submittedName>
        <fullName evidence="6">223_t:CDS:1</fullName>
    </submittedName>
</protein>
<dbReference type="AlphaFoldDB" id="A0A9N9B6I6"/>
<dbReference type="InterPro" id="IPR052982">
    <property type="entry name" value="SRP1/TIP1-like"/>
</dbReference>
<dbReference type="EMBL" id="CAJVPL010001144">
    <property type="protein sequence ID" value="CAG8555275.1"/>
    <property type="molecule type" value="Genomic_DNA"/>
</dbReference>
<evidence type="ECO:0000256" key="3">
    <source>
        <dbReference type="SAM" id="Phobius"/>
    </source>
</evidence>
<feature type="transmembrane region" description="Helical" evidence="3">
    <location>
        <begin position="221"/>
        <end position="240"/>
    </location>
</feature>
<reference evidence="6" key="1">
    <citation type="submission" date="2021-06" db="EMBL/GenBank/DDBJ databases">
        <authorList>
            <person name="Kallberg Y."/>
            <person name="Tangrot J."/>
            <person name="Rosling A."/>
        </authorList>
    </citation>
    <scope>NUCLEOTIDE SEQUENCE</scope>
    <source>
        <strain evidence="6">MT106</strain>
    </source>
</reference>
<evidence type="ECO:0000313" key="6">
    <source>
        <dbReference type="EMBL" id="CAG8555275.1"/>
    </source>
</evidence>
<keyword evidence="7" id="KW-1185">Reference proteome</keyword>
<name>A0A9N9B6I6_9GLOM</name>
<comment type="caution">
    <text evidence="6">The sequence shown here is derived from an EMBL/GenBank/DDBJ whole genome shotgun (WGS) entry which is preliminary data.</text>
</comment>
<organism evidence="6 7">
    <name type="scientific">Ambispora gerdemannii</name>
    <dbReference type="NCBI Taxonomy" id="144530"/>
    <lineage>
        <taxon>Eukaryota</taxon>
        <taxon>Fungi</taxon>
        <taxon>Fungi incertae sedis</taxon>
        <taxon>Mucoromycota</taxon>
        <taxon>Glomeromycotina</taxon>
        <taxon>Glomeromycetes</taxon>
        <taxon>Archaeosporales</taxon>
        <taxon>Ambisporaceae</taxon>
        <taxon>Ambispora</taxon>
    </lineage>
</organism>
<feature type="compositionally biased region" description="Low complexity" evidence="2">
    <location>
        <begin position="178"/>
        <end position="192"/>
    </location>
</feature>
<evidence type="ECO:0000313" key="7">
    <source>
        <dbReference type="Proteomes" id="UP000789831"/>
    </source>
</evidence>
<sequence length="241" mass="25245">MHLNKLYVCLFVTLLLITLTTTTDASPAPSPPDSGTIWNSGDKVTISWTENKASPLISDMSGINIQLMTGADLSQVPLVEIAKGLATDQTSYSWTVPPLSDLGFPAGKIYFIMFSDSSKPGSGVSWSTRFTILDGKAPVVTYNPTSPFTITKSGGSSSPTAPPSGTTTVVVTANITTSTTSSTSSTPNVVTLTEDDTPTQSPTIPPLVQNSGIRIQSSMHIINIASTLLLLCAGSVFLTLI</sequence>
<keyword evidence="1 4" id="KW-0732">Signal</keyword>
<dbReference type="PANTHER" id="PTHR40633:SF1">
    <property type="entry name" value="GPI ANCHORED SERINE-THREONINE RICH PROTEIN (AFU_ORTHOLOGUE AFUA_1G03630)"/>
    <property type="match status" value="1"/>
</dbReference>
<evidence type="ECO:0000256" key="4">
    <source>
        <dbReference type="SAM" id="SignalP"/>
    </source>
</evidence>